<keyword evidence="1" id="KW-0472">Membrane</keyword>
<keyword evidence="1" id="KW-1133">Transmembrane helix</keyword>
<evidence type="ECO:0000256" key="1">
    <source>
        <dbReference type="SAM" id="Phobius"/>
    </source>
</evidence>
<dbReference type="STRING" id="366533.SAMN05444339_10418"/>
<protein>
    <submittedName>
        <fullName evidence="3">Oxygen tolerance</fullName>
    </submittedName>
</protein>
<feature type="transmembrane region" description="Helical" evidence="1">
    <location>
        <begin position="281"/>
        <end position="304"/>
    </location>
</feature>
<accession>A0A1M4ZK22</accession>
<dbReference type="Proteomes" id="UP000183987">
    <property type="component" value="Unassembled WGS sequence"/>
</dbReference>
<dbReference type="EMBL" id="FQUE01000004">
    <property type="protein sequence ID" value="SHF18364.1"/>
    <property type="molecule type" value="Genomic_DNA"/>
</dbReference>
<organism evidence="3 4">
    <name type="scientific">Loktanella atrilutea</name>
    <dbReference type="NCBI Taxonomy" id="366533"/>
    <lineage>
        <taxon>Bacteria</taxon>
        <taxon>Pseudomonadati</taxon>
        <taxon>Pseudomonadota</taxon>
        <taxon>Alphaproteobacteria</taxon>
        <taxon>Rhodobacterales</taxon>
        <taxon>Roseobacteraceae</taxon>
        <taxon>Loktanella</taxon>
    </lineage>
</organism>
<feature type="signal peptide" evidence="2">
    <location>
        <begin position="1"/>
        <end position="17"/>
    </location>
</feature>
<dbReference type="AlphaFoldDB" id="A0A1M4ZK22"/>
<keyword evidence="1" id="KW-0812">Transmembrane</keyword>
<sequence length="366" mass="40002">MVRLFALLLLLCGPALAQDAPVMKMSIIADPGHETSVVGEMIPLTIRAVYDLKVANEKLEILGTGSFDWIQTGPDDWHEEMIGGLSRIVMERHVAVWPKQSGMVTFGPVVHHLTVIDRQSRRQDMDVTAQPLALSVGAFPMDRGWHLAAEAVELTDELSADAGHLPDGATVIRKVTLRALGALPEQLPPRPVVSENWLITFAAPIQRDLFLTEDGPVAQVVWTWEFRPHTGEPGVLEGVTIPYFNATTRRLDSVEIPALPIAVASFFDAQTLTGVIAGRQVWVLAGLALGGLILGLAVAALWLAPDATTAGWARLRRRWSPLPRLRLWRARRRGDLLAERRAAQDAGLPQARLAALDRRIYGPGGS</sequence>
<dbReference type="RefSeq" id="WP_072857077.1">
    <property type="nucleotide sequence ID" value="NZ_FQUE01000004.1"/>
</dbReference>
<keyword evidence="4" id="KW-1185">Reference proteome</keyword>
<evidence type="ECO:0000313" key="3">
    <source>
        <dbReference type="EMBL" id="SHF18364.1"/>
    </source>
</evidence>
<dbReference type="PANTHER" id="PTHR40940">
    <property type="entry name" value="PROTEIN BATD-RELATED"/>
    <property type="match status" value="1"/>
</dbReference>
<evidence type="ECO:0000313" key="4">
    <source>
        <dbReference type="Proteomes" id="UP000183987"/>
    </source>
</evidence>
<keyword evidence="2" id="KW-0732">Signal</keyword>
<dbReference type="OrthoDB" id="7688940at2"/>
<reference evidence="4" key="1">
    <citation type="submission" date="2016-11" db="EMBL/GenBank/DDBJ databases">
        <authorList>
            <person name="Varghese N."/>
            <person name="Submissions S."/>
        </authorList>
    </citation>
    <scope>NUCLEOTIDE SEQUENCE [LARGE SCALE GENOMIC DNA]</scope>
    <source>
        <strain evidence="4">DSM 29326</strain>
    </source>
</reference>
<evidence type="ECO:0000256" key="2">
    <source>
        <dbReference type="SAM" id="SignalP"/>
    </source>
</evidence>
<dbReference type="InterPro" id="IPR025738">
    <property type="entry name" value="BatD"/>
</dbReference>
<feature type="chain" id="PRO_5012838517" evidence="2">
    <location>
        <begin position="18"/>
        <end position="366"/>
    </location>
</feature>
<dbReference type="PANTHER" id="PTHR40940:SF1">
    <property type="entry name" value="PROTEIN BATD"/>
    <property type="match status" value="1"/>
</dbReference>
<name>A0A1M4ZK22_LOKAT</name>
<proteinExistence type="predicted"/>
<gene>
    <name evidence="3" type="ORF">SAMN05444339_10418</name>
</gene>